<gene>
    <name evidence="2" type="ORF">HGG76_08090</name>
</gene>
<sequence>MHHIQKSAENNTLGKRIIHGKTADVAPNIIERHGELQHKTDQSDNEWAARALPVHKELAEKLAEIRSIHVEVQKMRSELENAKMRTVEAENCIEFLQNQIKATQHDRDGIRKNCPKQNIPSLFL</sequence>
<protein>
    <submittedName>
        <fullName evidence="2">Uncharacterized protein</fullName>
    </submittedName>
</protein>
<accession>A0A7X6FPT6</accession>
<name>A0A7X6FPT6_9HYPH</name>
<reference evidence="2 3" key="1">
    <citation type="submission" date="2020-04" db="EMBL/GenBank/DDBJ databases">
        <title>Whole genome sequencing of clinical and environmental type strains of Ochrobactrum.</title>
        <authorList>
            <person name="Dharne M."/>
        </authorList>
    </citation>
    <scope>NUCLEOTIDE SEQUENCE [LARGE SCALE GENOMIC DNA]</scope>
    <source>
        <strain evidence="2 3">DSM 13340</strain>
    </source>
</reference>
<dbReference type="EMBL" id="JAAXZB010000001">
    <property type="protein sequence ID" value="NKW09621.1"/>
    <property type="molecule type" value="Genomic_DNA"/>
</dbReference>
<dbReference type="Proteomes" id="UP000558475">
    <property type="component" value="Unassembled WGS sequence"/>
</dbReference>
<evidence type="ECO:0000313" key="3">
    <source>
        <dbReference type="Proteomes" id="UP000558475"/>
    </source>
</evidence>
<comment type="caution">
    <text evidence="2">The sequence shown here is derived from an EMBL/GenBank/DDBJ whole genome shotgun (WGS) entry which is preliminary data.</text>
</comment>
<dbReference type="AlphaFoldDB" id="A0A7X6FPT6"/>
<evidence type="ECO:0000313" key="2">
    <source>
        <dbReference type="EMBL" id="NKW09621.1"/>
    </source>
</evidence>
<organism evidence="2 3">
    <name type="scientific">Brucella tritici</name>
    <dbReference type="NCBI Taxonomy" id="94626"/>
    <lineage>
        <taxon>Bacteria</taxon>
        <taxon>Pseudomonadati</taxon>
        <taxon>Pseudomonadota</taxon>
        <taxon>Alphaproteobacteria</taxon>
        <taxon>Hyphomicrobiales</taxon>
        <taxon>Brucellaceae</taxon>
        <taxon>Brucella/Ochrobactrum group</taxon>
        <taxon>Brucella</taxon>
    </lineage>
</organism>
<proteinExistence type="predicted"/>
<evidence type="ECO:0000256" key="1">
    <source>
        <dbReference type="SAM" id="Coils"/>
    </source>
</evidence>
<keyword evidence="1" id="KW-0175">Coiled coil</keyword>
<feature type="coiled-coil region" evidence="1">
    <location>
        <begin position="65"/>
        <end position="113"/>
    </location>
</feature>